<name>A0AA88GNF8_NAELO</name>
<proteinExistence type="predicted"/>
<evidence type="ECO:0000313" key="1">
    <source>
        <dbReference type="EMBL" id="KAG2383635.1"/>
    </source>
</evidence>
<dbReference type="RefSeq" id="XP_044549314.1">
    <property type="nucleotide sequence ID" value="XM_044693931.1"/>
</dbReference>
<organism evidence="1 2">
    <name type="scientific">Naegleria lovaniensis</name>
    <name type="common">Amoeba</name>
    <dbReference type="NCBI Taxonomy" id="51637"/>
    <lineage>
        <taxon>Eukaryota</taxon>
        <taxon>Discoba</taxon>
        <taxon>Heterolobosea</taxon>
        <taxon>Tetramitia</taxon>
        <taxon>Eutetramitia</taxon>
        <taxon>Vahlkampfiidae</taxon>
        <taxon>Naegleria</taxon>
    </lineage>
</organism>
<protein>
    <submittedName>
        <fullName evidence="1">Uncharacterized protein</fullName>
    </submittedName>
</protein>
<dbReference type="AlphaFoldDB" id="A0AA88GNF8"/>
<reference evidence="1 2" key="1">
    <citation type="journal article" date="2018" name="BMC Genomics">
        <title>The genome of Naegleria lovaniensis, the basis for a comparative approach to unravel pathogenicity factors of the human pathogenic amoeba N. fowleri.</title>
        <authorList>
            <person name="Liechti N."/>
            <person name="Schurch N."/>
            <person name="Bruggmann R."/>
            <person name="Wittwer M."/>
        </authorList>
    </citation>
    <scope>NUCLEOTIDE SEQUENCE [LARGE SCALE GENOMIC DNA]</scope>
    <source>
        <strain evidence="1 2">ATCC 30569</strain>
    </source>
</reference>
<comment type="caution">
    <text evidence="1">The sequence shown here is derived from an EMBL/GenBank/DDBJ whole genome shotgun (WGS) entry which is preliminary data.</text>
</comment>
<keyword evidence="2" id="KW-1185">Reference proteome</keyword>
<dbReference type="EMBL" id="PYSW02000020">
    <property type="protein sequence ID" value="KAG2383635.1"/>
    <property type="molecule type" value="Genomic_DNA"/>
</dbReference>
<gene>
    <name evidence="1" type="ORF">C9374_004306</name>
</gene>
<evidence type="ECO:0000313" key="2">
    <source>
        <dbReference type="Proteomes" id="UP000816034"/>
    </source>
</evidence>
<sequence>MLANQFTCENLQDVQSLFRNIETHTQTAKGNTDLFPQKVLSFIGITNPDRIKKLQTYENRVDSVQIHNVAKSTTDEPMFKLHKLRRFIMTFLSTLILKSAVKGNILDLNEKSMHNVFGFMSPLTEEEKQMFKLMAYDYQRAKLFKLVTDKGLFLLPETHLLIKDHVPQKYLWMGPSQKLHYYSKAYHLAHYVGMKTSEIEDYENILLKAVPLMVRRGEDISNRYILKNRESTLKVLAKRCHHDLRHAKQTLLLPSLVLLHFLYLHTLQRSQKEVIFSYWHLFEATHFKYIVSEK</sequence>
<accession>A0AA88GNF8</accession>
<dbReference type="GeneID" id="68096761"/>
<dbReference type="Proteomes" id="UP000816034">
    <property type="component" value="Unassembled WGS sequence"/>
</dbReference>